<gene>
    <name evidence="2" type="ORF">ATC70_005978</name>
</gene>
<comment type="caution">
    <text evidence="2">The sequence shown here is derived from an EMBL/GenBank/DDBJ whole genome shotgun (WGS) entry which is preliminary data.</text>
</comment>
<evidence type="ECO:0000313" key="3">
    <source>
        <dbReference type="Proteomes" id="UP001304243"/>
    </source>
</evidence>
<keyword evidence="3" id="KW-1185">Reference proteome</keyword>
<dbReference type="AlphaFoldDB" id="A0AAN7DFV9"/>
<sequence>MENASIPQDWVQCKRSPSQSSPTVSNTSEAVDILPVSSSSVRHVVSDSSESLRKGKLVSEVVLGDIPQKSPVQTVAENYLGSSLSIQKKEAKARLMIEHIEKHAKDIGEDPAETDRKVKQVIDNTFN</sequence>
<organism evidence="2 3">
    <name type="scientific">Mucor velutinosus</name>
    <dbReference type="NCBI Taxonomy" id="708070"/>
    <lineage>
        <taxon>Eukaryota</taxon>
        <taxon>Fungi</taxon>
        <taxon>Fungi incertae sedis</taxon>
        <taxon>Mucoromycota</taxon>
        <taxon>Mucoromycotina</taxon>
        <taxon>Mucoromycetes</taxon>
        <taxon>Mucorales</taxon>
        <taxon>Mucorineae</taxon>
        <taxon>Mucoraceae</taxon>
        <taxon>Mucor</taxon>
    </lineage>
</organism>
<proteinExistence type="predicted"/>
<reference evidence="2 3" key="1">
    <citation type="submission" date="2022-11" db="EMBL/GenBank/DDBJ databases">
        <title>Mucor velutinosus strain NIH1002 WGS.</title>
        <authorList>
            <person name="Subramanian P."/>
            <person name="Mullikin J.C."/>
            <person name="Segre J.A."/>
            <person name="Zelazny A.M."/>
        </authorList>
    </citation>
    <scope>NUCLEOTIDE SEQUENCE [LARGE SCALE GENOMIC DNA]</scope>
    <source>
        <strain evidence="2 3">NIH1002</strain>
    </source>
</reference>
<dbReference type="EMBL" id="JASEJX010000016">
    <property type="protein sequence ID" value="KAK4513971.1"/>
    <property type="molecule type" value="Genomic_DNA"/>
</dbReference>
<feature type="region of interest" description="Disordered" evidence="1">
    <location>
        <begin position="106"/>
        <end position="127"/>
    </location>
</feature>
<accession>A0AAN7DFV9</accession>
<evidence type="ECO:0000256" key="1">
    <source>
        <dbReference type="SAM" id="MobiDB-lite"/>
    </source>
</evidence>
<protein>
    <submittedName>
        <fullName evidence="2">Uncharacterized protein</fullName>
    </submittedName>
</protein>
<feature type="region of interest" description="Disordered" evidence="1">
    <location>
        <begin position="1"/>
        <end position="28"/>
    </location>
</feature>
<dbReference type="Proteomes" id="UP001304243">
    <property type="component" value="Unassembled WGS sequence"/>
</dbReference>
<feature type="compositionally biased region" description="Polar residues" evidence="1">
    <location>
        <begin position="15"/>
        <end position="28"/>
    </location>
</feature>
<feature type="compositionally biased region" description="Basic and acidic residues" evidence="1">
    <location>
        <begin position="106"/>
        <end position="120"/>
    </location>
</feature>
<dbReference type="RefSeq" id="XP_064680637.1">
    <property type="nucleotide sequence ID" value="XM_064825260.1"/>
</dbReference>
<name>A0AAN7DFV9_9FUNG</name>
<evidence type="ECO:0000313" key="2">
    <source>
        <dbReference type="EMBL" id="KAK4513971.1"/>
    </source>
</evidence>
<dbReference type="GeneID" id="89949664"/>